<keyword evidence="3" id="KW-1185">Reference proteome</keyword>
<evidence type="ECO:0000313" key="2">
    <source>
        <dbReference type="EMBL" id="MBY8821993.1"/>
    </source>
</evidence>
<proteinExistence type="predicted"/>
<gene>
    <name evidence="2" type="ORF">K7G82_06800</name>
</gene>
<evidence type="ECO:0008006" key="4">
    <source>
        <dbReference type="Google" id="ProtNLM"/>
    </source>
</evidence>
<dbReference type="EMBL" id="JAINVV010000004">
    <property type="protein sequence ID" value="MBY8821993.1"/>
    <property type="molecule type" value="Genomic_DNA"/>
</dbReference>
<organism evidence="2 3">
    <name type="scientific">Sphingomonas colocasiae</name>
    <dbReference type="NCBI Taxonomy" id="1848973"/>
    <lineage>
        <taxon>Bacteria</taxon>
        <taxon>Pseudomonadati</taxon>
        <taxon>Pseudomonadota</taxon>
        <taxon>Alphaproteobacteria</taxon>
        <taxon>Sphingomonadales</taxon>
        <taxon>Sphingomonadaceae</taxon>
        <taxon>Sphingomonas</taxon>
    </lineage>
</organism>
<protein>
    <recommendedName>
        <fullName evidence="4">PepSY domain-containing protein</fullName>
    </recommendedName>
</protein>
<name>A0ABS7PL02_9SPHN</name>
<sequence>MTRLLVSLGLALSTALPPVAAEAQSRRDEQDSAYDASRKGHVMPLHRIEAMVVPRYEASGASYLRASPEYDEERAIYRLKFQRDYKVFWVEVDARNGREVGRSGR</sequence>
<accession>A0ABS7PL02</accession>
<evidence type="ECO:0000256" key="1">
    <source>
        <dbReference type="SAM" id="SignalP"/>
    </source>
</evidence>
<dbReference type="RefSeq" id="WP_222989113.1">
    <property type="nucleotide sequence ID" value="NZ_JAINVV010000004.1"/>
</dbReference>
<keyword evidence="1" id="KW-0732">Signal</keyword>
<feature type="signal peptide" evidence="1">
    <location>
        <begin position="1"/>
        <end position="20"/>
    </location>
</feature>
<comment type="caution">
    <text evidence="2">The sequence shown here is derived from an EMBL/GenBank/DDBJ whole genome shotgun (WGS) entry which is preliminary data.</text>
</comment>
<evidence type="ECO:0000313" key="3">
    <source>
        <dbReference type="Proteomes" id="UP000706039"/>
    </source>
</evidence>
<dbReference type="Proteomes" id="UP000706039">
    <property type="component" value="Unassembled WGS sequence"/>
</dbReference>
<reference evidence="2 3" key="1">
    <citation type="submission" date="2021-08" db="EMBL/GenBank/DDBJ databases">
        <authorList>
            <person name="Tuo L."/>
        </authorList>
    </citation>
    <scope>NUCLEOTIDE SEQUENCE [LARGE SCALE GENOMIC DNA]</scope>
    <source>
        <strain evidence="2 3">JCM 31229</strain>
    </source>
</reference>
<feature type="chain" id="PRO_5047016735" description="PepSY domain-containing protein" evidence="1">
    <location>
        <begin position="21"/>
        <end position="105"/>
    </location>
</feature>